<organism evidence="2">
    <name type="scientific">marine sediment metagenome</name>
    <dbReference type="NCBI Taxonomy" id="412755"/>
    <lineage>
        <taxon>unclassified sequences</taxon>
        <taxon>metagenomes</taxon>
        <taxon>ecological metagenomes</taxon>
    </lineage>
</organism>
<feature type="region of interest" description="Disordered" evidence="1">
    <location>
        <begin position="176"/>
        <end position="212"/>
    </location>
</feature>
<reference evidence="2" key="1">
    <citation type="journal article" date="2014" name="Front. Microbiol.">
        <title>High frequency of phylogenetically diverse reductive dehalogenase-homologous genes in deep subseafloor sedimentary metagenomes.</title>
        <authorList>
            <person name="Kawai M."/>
            <person name="Futagami T."/>
            <person name="Toyoda A."/>
            <person name="Takaki Y."/>
            <person name="Nishi S."/>
            <person name="Hori S."/>
            <person name="Arai W."/>
            <person name="Tsubouchi T."/>
            <person name="Morono Y."/>
            <person name="Uchiyama I."/>
            <person name="Ito T."/>
            <person name="Fujiyama A."/>
            <person name="Inagaki F."/>
            <person name="Takami H."/>
        </authorList>
    </citation>
    <scope>NUCLEOTIDE SEQUENCE</scope>
    <source>
        <strain evidence="2">Expedition CK06-06</strain>
    </source>
</reference>
<proteinExistence type="predicted"/>
<dbReference type="AlphaFoldDB" id="X1FF67"/>
<protein>
    <submittedName>
        <fullName evidence="2">Uncharacterized protein</fullName>
    </submittedName>
</protein>
<name>X1FF67_9ZZZZ</name>
<feature type="compositionally biased region" description="Acidic residues" evidence="1">
    <location>
        <begin position="200"/>
        <end position="210"/>
    </location>
</feature>
<gene>
    <name evidence="2" type="ORF">S03H2_19105</name>
</gene>
<dbReference type="EMBL" id="BARU01009959">
    <property type="protein sequence ID" value="GAH43612.1"/>
    <property type="molecule type" value="Genomic_DNA"/>
</dbReference>
<accession>X1FF67</accession>
<feature type="non-terminal residue" evidence="2">
    <location>
        <position position="1"/>
    </location>
</feature>
<sequence length="239" mass="27440">QVANYTTEIGLLERKIVTKVPFYWFPAEHDFIINTTDQLTQTIKFGFNAEIDKYNFSHIYKLFVTKSYSWPWGDVVFAKDYYGEGEDNNFDLSYELPYTVTILVYYRKGGMDIPLEFGTLTISLVEKTSTSIEIKYILRPTGGDPAHPLPISYWEWPIDWLGTLSLYVEFKREGEIAEPGDAPPDEPHYPEDEPNTPPDDQPDDGWEYEPDYPITPPYKIAWNVPGTNESVIKALAEGG</sequence>
<comment type="caution">
    <text evidence="2">The sequence shown here is derived from an EMBL/GenBank/DDBJ whole genome shotgun (WGS) entry which is preliminary data.</text>
</comment>
<evidence type="ECO:0000313" key="2">
    <source>
        <dbReference type="EMBL" id="GAH43612.1"/>
    </source>
</evidence>
<evidence type="ECO:0000256" key="1">
    <source>
        <dbReference type="SAM" id="MobiDB-lite"/>
    </source>
</evidence>